<dbReference type="Proteomes" id="UP000664132">
    <property type="component" value="Unassembled WGS sequence"/>
</dbReference>
<reference evidence="15" key="1">
    <citation type="submission" date="2021-02" db="EMBL/GenBank/DDBJ databases">
        <title>Genome sequence Cadophora malorum strain M34.</title>
        <authorList>
            <person name="Stefanovic E."/>
            <person name="Vu D."/>
            <person name="Scully C."/>
            <person name="Dijksterhuis J."/>
            <person name="Roader J."/>
            <person name="Houbraken J."/>
        </authorList>
    </citation>
    <scope>NUCLEOTIDE SEQUENCE</scope>
    <source>
        <strain evidence="15">M34</strain>
    </source>
</reference>
<dbReference type="Gene3D" id="3.10.50.10">
    <property type="match status" value="1"/>
</dbReference>
<dbReference type="InterPro" id="IPR017853">
    <property type="entry name" value="GH"/>
</dbReference>
<keyword evidence="5" id="KW-0964">Secreted</keyword>
<keyword evidence="10" id="KW-0624">Polysaccharide degradation</keyword>
<proteinExistence type="inferred from homology"/>
<dbReference type="GO" id="GO:0008843">
    <property type="term" value="F:endochitinase activity"/>
    <property type="evidence" value="ECO:0007669"/>
    <property type="project" value="UniProtKB-EC"/>
</dbReference>
<keyword evidence="16" id="KW-1185">Reference proteome</keyword>
<comment type="caution">
    <text evidence="15">The sequence shown here is derived from an EMBL/GenBank/DDBJ whole genome shotgun (WGS) entry which is preliminary data.</text>
</comment>
<feature type="coiled-coil region" evidence="12">
    <location>
        <begin position="123"/>
        <end position="157"/>
    </location>
</feature>
<dbReference type="AlphaFoldDB" id="A0A8H7T2H5"/>
<dbReference type="InterPro" id="IPR050314">
    <property type="entry name" value="Glycosyl_Hydrlase_18"/>
</dbReference>
<keyword evidence="6 11" id="KW-0378">Hydrolase</keyword>
<keyword evidence="9 11" id="KW-0326">Glycosidase</keyword>
<evidence type="ECO:0000313" key="15">
    <source>
        <dbReference type="EMBL" id="KAG4411203.1"/>
    </source>
</evidence>
<dbReference type="EC" id="3.2.1.14" evidence="4"/>
<dbReference type="FunFam" id="3.20.20.80:FF:000075">
    <property type="entry name" value="Sporulation-specific chitinase"/>
    <property type="match status" value="1"/>
</dbReference>
<keyword evidence="12" id="KW-0175">Coiled coil</keyword>
<dbReference type="SUPFAM" id="SSF51445">
    <property type="entry name" value="(Trans)glycosidases"/>
    <property type="match status" value="1"/>
</dbReference>
<dbReference type="InterPro" id="IPR011583">
    <property type="entry name" value="Chitinase_II/V-like_cat"/>
</dbReference>
<accession>A0A8H7T2H5</accession>
<dbReference type="CDD" id="cd06548">
    <property type="entry name" value="GH18_chitinase"/>
    <property type="match status" value="1"/>
</dbReference>
<feature type="compositionally biased region" description="Low complexity" evidence="13">
    <location>
        <begin position="583"/>
        <end position="604"/>
    </location>
</feature>
<organism evidence="15 16">
    <name type="scientific">Cadophora malorum</name>
    <dbReference type="NCBI Taxonomy" id="108018"/>
    <lineage>
        <taxon>Eukaryota</taxon>
        <taxon>Fungi</taxon>
        <taxon>Dikarya</taxon>
        <taxon>Ascomycota</taxon>
        <taxon>Pezizomycotina</taxon>
        <taxon>Leotiomycetes</taxon>
        <taxon>Helotiales</taxon>
        <taxon>Ploettnerulaceae</taxon>
        <taxon>Cadophora</taxon>
    </lineage>
</organism>
<dbReference type="PANTHER" id="PTHR11177:SF317">
    <property type="entry name" value="CHITINASE 12-RELATED"/>
    <property type="match status" value="1"/>
</dbReference>
<evidence type="ECO:0000256" key="12">
    <source>
        <dbReference type="SAM" id="Coils"/>
    </source>
</evidence>
<dbReference type="InterPro" id="IPR001223">
    <property type="entry name" value="Glyco_hydro18_cat"/>
</dbReference>
<evidence type="ECO:0000313" key="16">
    <source>
        <dbReference type="Proteomes" id="UP000664132"/>
    </source>
</evidence>
<dbReference type="Gene3D" id="3.20.20.80">
    <property type="entry name" value="Glycosidases"/>
    <property type="match status" value="1"/>
</dbReference>
<name>A0A8H7T2H5_9HELO</name>
<evidence type="ECO:0000256" key="3">
    <source>
        <dbReference type="ARBA" id="ARBA00008682"/>
    </source>
</evidence>
<evidence type="ECO:0000256" key="10">
    <source>
        <dbReference type="ARBA" id="ARBA00023326"/>
    </source>
</evidence>
<comment type="similarity">
    <text evidence="3">Belongs to the glycosyl hydrolase 18 family. Chitinase class V subfamily.</text>
</comment>
<evidence type="ECO:0000259" key="14">
    <source>
        <dbReference type="PROSITE" id="PS51910"/>
    </source>
</evidence>
<comment type="catalytic activity">
    <reaction evidence="1">
        <text>Random endo-hydrolysis of N-acetyl-beta-D-glucosaminide (1-&gt;4)-beta-linkages in chitin and chitodextrins.</text>
        <dbReference type="EC" id="3.2.1.14"/>
    </reaction>
</comment>
<evidence type="ECO:0000256" key="8">
    <source>
        <dbReference type="ARBA" id="ARBA00023277"/>
    </source>
</evidence>
<dbReference type="FunFam" id="3.10.50.10:FF:000005">
    <property type="entry name" value="Endochitinase B1"/>
    <property type="match status" value="1"/>
</dbReference>
<dbReference type="InterPro" id="IPR001579">
    <property type="entry name" value="Glyco_hydro_18_chit_AS"/>
</dbReference>
<dbReference type="Pfam" id="PF00704">
    <property type="entry name" value="Glyco_hydro_18"/>
    <property type="match status" value="1"/>
</dbReference>
<dbReference type="EMBL" id="JAFJYH010000506">
    <property type="protein sequence ID" value="KAG4411203.1"/>
    <property type="molecule type" value="Genomic_DNA"/>
</dbReference>
<evidence type="ECO:0000256" key="11">
    <source>
        <dbReference type="RuleBase" id="RU000489"/>
    </source>
</evidence>
<dbReference type="GO" id="GO:0000272">
    <property type="term" value="P:polysaccharide catabolic process"/>
    <property type="evidence" value="ECO:0007669"/>
    <property type="project" value="UniProtKB-KW"/>
</dbReference>
<protein>
    <recommendedName>
        <fullName evidence="4">chitinase</fullName>
        <ecNumber evidence="4">3.2.1.14</ecNumber>
    </recommendedName>
</protein>
<keyword evidence="8" id="KW-0119">Carbohydrate metabolism</keyword>
<dbReference type="GO" id="GO:0005576">
    <property type="term" value="C:extracellular region"/>
    <property type="evidence" value="ECO:0007669"/>
    <property type="project" value="UniProtKB-SubCell"/>
</dbReference>
<feature type="region of interest" description="Disordered" evidence="13">
    <location>
        <begin position="581"/>
        <end position="604"/>
    </location>
</feature>
<evidence type="ECO:0000256" key="5">
    <source>
        <dbReference type="ARBA" id="ARBA00022525"/>
    </source>
</evidence>
<dbReference type="GO" id="GO:0006032">
    <property type="term" value="P:chitin catabolic process"/>
    <property type="evidence" value="ECO:0007669"/>
    <property type="project" value="UniProtKB-KW"/>
</dbReference>
<feature type="domain" description="GH18" evidence="14">
    <location>
        <begin position="188"/>
        <end position="553"/>
    </location>
</feature>
<evidence type="ECO:0000256" key="7">
    <source>
        <dbReference type="ARBA" id="ARBA00023024"/>
    </source>
</evidence>
<dbReference type="SMART" id="SM00636">
    <property type="entry name" value="Glyco_18"/>
    <property type="match status" value="1"/>
</dbReference>
<dbReference type="OrthoDB" id="76388at2759"/>
<evidence type="ECO:0000256" key="1">
    <source>
        <dbReference type="ARBA" id="ARBA00000822"/>
    </source>
</evidence>
<dbReference type="InterPro" id="IPR029070">
    <property type="entry name" value="Chitinase_insertion_sf"/>
</dbReference>
<gene>
    <name evidence="15" type="ORF">IFR04_015657</name>
</gene>
<dbReference type="SUPFAM" id="SSF54556">
    <property type="entry name" value="Chitinase insertion domain"/>
    <property type="match status" value="1"/>
</dbReference>
<evidence type="ECO:0000256" key="2">
    <source>
        <dbReference type="ARBA" id="ARBA00004613"/>
    </source>
</evidence>
<evidence type="ECO:0000256" key="13">
    <source>
        <dbReference type="SAM" id="MobiDB-lite"/>
    </source>
</evidence>
<dbReference type="GO" id="GO:0008061">
    <property type="term" value="F:chitin binding"/>
    <property type="evidence" value="ECO:0007669"/>
    <property type="project" value="InterPro"/>
</dbReference>
<dbReference type="PROSITE" id="PS51910">
    <property type="entry name" value="GH18_2"/>
    <property type="match status" value="1"/>
</dbReference>
<evidence type="ECO:0000256" key="6">
    <source>
        <dbReference type="ARBA" id="ARBA00022801"/>
    </source>
</evidence>
<evidence type="ECO:0000256" key="4">
    <source>
        <dbReference type="ARBA" id="ARBA00012729"/>
    </source>
</evidence>
<sequence length="654" mass="71760">MRRGTSKIRGQHQYSAYPCDAMENSTDDGSWCDTSNATPSIDVQAVPTDLDFWSQIIFSDPETLAQDSQVFANSSIDSMIMAPPDVPNNSSSDHDLPYHLDTEMLSLDQIALQNYNLPTEQSNEAIKKELKEFRDALQEIKRELVTVKGQFQTANSELYTIKSNHTQLLRWTLDMGETVKALLKWLAENMGAHIVGQEGHQVEELGSWLDHIDNLTHVLYAFANIKPDTGEVYLSDAWADTDIPFPEDSSSETGTNLYGCFKQLYLLKKKNRHLKVLLSIGGSSYSANFAAPASTVSGRTAFASTAVTLVKNLGLDGLDIDWEFPEDHAEAGNMLLLIQSVREALDAYGSSLNPPYHFQLTVASPAGPTNYQKMHIADMNKFVDFWNLMAWDYAGPWSTLASHQANLFRSTGDPAATPFDTQTAINYYLSQNVSSDKIVLGVPIYGRSFGATDGLGKPFNGVGKGTWEAGVYDYKDLPLRGAVEKYDNATGASYSYDATTRELISYDTIMTGKRKATWIQQMKLGGVMWWESSADRLGDKSLIRNTACVLGDLRFASNQLVYQDSVYDNLRAGMPGESCIPVSSTRPTASTTASSANSAGTLSSSTTKIDTALPRAGEDLGNSAPISYTTITVPATTHYVTSLVIVTSYPSQQL</sequence>
<keyword evidence="7" id="KW-0146">Chitin degradation</keyword>
<dbReference type="PROSITE" id="PS01095">
    <property type="entry name" value="GH18_1"/>
    <property type="match status" value="1"/>
</dbReference>
<evidence type="ECO:0000256" key="9">
    <source>
        <dbReference type="ARBA" id="ARBA00023295"/>
    </source>
</evidence>
<dbReference type="PANTHER" id="PTHR11177">
    <property type="entry name" value="CHITINASE"/>
    <property type="match status" value="1"/>
</dbReference>
<comment type="subcellular location">
    <subcellularLocation>
        <location evidence="2">Secreted</location>
    </subcellularLocation>
</comment>